<dbReference type="EMBL" id="NJAI01000005">
    <property type="protein sequence ID" value="PHM54206.1"/>
    <property type="molecule type" value="Genomic_DNA"/>
</dbReference>
<dbReference type="STRING" id="351679.A9255_06065"/>
<organism evidence="1 2">
    <name type="scientific">Xenorhabdus hominickii</name>
    <dbReference type="NCBI Taxonomy" id="351679"/>
    <lineage>
        <taxon>Bacteria</taxon>
        <taxon>Pseudomonadati</taxon>
        <taxon>Pseudomonadota</taxon>
        <taxon>Gammaproteobacteria</taxon>
        <taxon>Enterobacterales</taxon>
        <taxon>Morganellaceae</taxon>
        <taxon>Xenorhabdus</taxon>
    </lineage>
</organism>
<proteinExistence type="predicted"/>
<comment type="caution">
    <text evidence="1">The sequence shown here is derived from an EMBL/GenBank/DDBJ whole genome shotgun (WGS) entry which is preliminary data.</text>
</comment>
<gene>
    <name evidence="1" type="ORF">Xhom_03281</name>
</gene>
<evidence type="ECO:0000313" key="2">
    <source>
        <dbReference type="Proteomes" id="UP000225433"/>
    </source>
</evidence>
<accession>A0A2G0Q4R1</accession>
<reference evidence="1 2" key="1">
    <citation type="journal article" date="2017" name="Nat. Microbiol.">
        <title>Natural product diversity associated with the nematode symbionts Photorhabdus and Xenorhabdus.</title>
        <authorList>
            <person name="Tobias N.J."/>
            <person name="Wolff H."/>
            <person name="Djahanschiri B."/>
            <person name="Grundmann F."/>
            <person name="Kronenwerth M."/>
            <person name="Shi Y.M."/>
            <person name="Simonyi S."/>
            <person name="Grun P."/>
            <person name="Shapiro-Ilan D."/>
            <person name="Pidot S.J."/>
            <person name="Stinear T.P."/>
            <person name="Ebersberger I."/>
            <person name="Bode H.B."/>
        </authorList>
    </citation>
    <scope>NUCLEOTIDE SEQUENCE [LARGE SCALE GENOMIC DNA]</scope>
    <source>
        <strain evidence="1 2">DSM 17903</strain>
    </source>
</reference>
<name>A0A2G0Q4R1_XENHO</name>
<dbReference type="Proteomes" id="UP000225433">
    <property type="component" value="Unassembled WGS sequence"/>
</dbReference>
<protein>
    <submittedName>
        <fullName evidence="1">Uncharacterized protein</fullName>
    </submittedName>
</protein>
<dbReference type="AlphaFoldDB" id="A0A2G0Q4R1"/>
<sequence>MLYGEQNMTQSTPTQTFTIGIKYDTEALNQLESQLEHIAELMDRINGRRYDAGMTPAVDAGAKVEITADSFKIRDSEGKVRAVIKPLDLKSAGIDSAKITKASHGDHLRQLVREEIRQFVNRESRCGGLFSR</sequence>
<evidence type="ECO:0000313" key="1">
    <source>
        <dbReference type="EMBL" id="PHM54206.1"/>
    </source>
</evidence>